<feature type="domain" description="O-methyltransferase C-terminal" evidence="4">
    <location>
        <begin position="248"/>
        <end position="423"/>
    </location>
</feature>
<dbReference type="SUPFAM" id="SSF53335">
    <property type="entry name" value="S-adenosyl-L-methionine-dependent methyltransferases"/>
    <property type="match status" value="1"/>
</dbReference>
<dbReference type="InterPro" id="IPR016461">
    <property type="entry name" value="COMT-like"/>
</dbReference>
<dbReference type="InterPro" id="IPR029063">
    <property type="entry name" value="SAM-dependent_MTases_sf"/>
</dbReference>
<dbReference type="OrthoDB" id="1606438at2759"/>
<dbReference type="Gene3D" id="3.40.50.150">
    <property type="entry name" value="Vaccinia Virus protein VP39"/>
    <property type="match status" value="1"/>
</dbReference>
<evidence type="ECO:0000256" key="1">
    <source>
        <dbReference type="ARBA" id="ARBA00022603"/>
    </source>
</evidence>
<dbReference type="GO" id="GO:0032259">
    <property type="term" value="P:methylation"/>
    <property type="evidence" value="ECO:0007669"/>
    <property type="project" value="UniProtKB-KW"/>
</dbReference>
<evidence type="ECO:0000259" key="5">
    <source>
        <dbReference type="Pfam" id="PF08100"/>
    </source>
</evidence>
<keyword evidence="1 6" id="KW-0489">Methyltransferase</keyword>
<dbReference type="InterPro" id="IPR036390">
    <property type="entry name" value="WH_DNA-bd_sf"/>
</dbReference>
<protein>
    <submittedName>
        <fullName evidence="6">S-adenosyl-L-methionine-dependent methyltransferase</fullName>
    </submittedName>
</protein>
<evidence type="ECO:0000313" key="7">
    <source>
        <dbReference type="Proteomes" id="UP000799118"/>
    </source>
</evidence>
<organism evidence="6 7">
    <name type="scientific">Gymnopus androsaceus JB14</name>
    <dbReference type="NCBI Taxonomy" id="1447944"/>
    <lineage>
        <taxon>Eukaryota</taxon>
        <taxon>Fungi</taxon>
        <taxon>Dikarya</taxon>
        <taxon>Basidiomycota</taxon>
        <taxon>Agaricomycotina</taxon>
        <taxon>Agaricomycetes</taxon>
        <taxon>Agaricomycetidae</taxon>
        <taxon>Agaricales</taxon>
        <taxon>Marasmiineae</taxon>
        <taxon>Omphalotaceae</taxon>
        <taxon>Gymnopus</taxon>
    </lineage>
</organism>
<keyword evidence="7" id="KW-1185">Reference proteome</keyword>
<evidence type="ECO:0000259" key="4">
    <source>
        <dbReference type="Pfam" id="PF00891"/>
    </source>
</evidence>
<dbReference type="InterPro" id="IPR012967">
    <property type="entry name" value="COMT_dimerisation"/>
</dbReference>
<gene>
    <name evidence="6" type="ORF">BT96DRAFT_977380</name>
</gene>
<evidence type="ECO:0000256" key="2">
    <source>
        <dbReference type="ARBA" id="ARBA00022679"/>
    </source>
</evidence>
<keyword evidence="2" id="KW-0808">Transferase</keyword>
<evidence type="ECO:0000313" key="6">
    <source>
        <dbReference type="EMBL" id="KAE9396648.1"/>
    </source>
</evidence>
<dbReference type="GO" id="GO:0008171">
    <property type="term" value="F:O-methyltransferase activity"/>
    <property type="evidence" value="ECO:0007669"/>
    <property type="project" value="InterPro"/>
</dbReference>
<dbReference type="EMBL" id="ML769510">
    <property type="protein sequence ID" value="KAE9396648.1"/>
    <property type="molecule type" value="Genomic_DNA"/>
</dbReference>
<accession>A0A6A4HGA8</accession>
<dbReference type="PANTHER" id="PTHR43712:SF2">
    <property type="entry name" value="O-METHYLTRANSFERASE CICE"/>
    <property type="match status" value="1"/>
</dbReference>
<dbReference type="Proteomes" id="UP000799118">
    <property type="component" value="Unassembled WGS sequence"/>
</dbReference>
<dbReference type="Pfam" id="PF00891">
    <property type="entry name" value="Methyltransf_2"/>
    <property type="match status" value="1"/>
</dbReference>
<evidence type="ECO:0000256" key="3">
    <source>
        <dbReference type="ARBA" id="ARBA00022691"/>
    </source>
</evidence>
<dbReference type="AlphaFoldDB" id="A0A6A4HGA8"/>
<dbReference type="GO" id="GO:0046983">
    <property type="term" value="F:protein dimerization activity"/>
    <property type="evidence" value="ECO:0007669"/>
    <property type="project" value="InterPro"/>
</dbReference>
<dbReference type="PROSITE" id="PS51683">
    <property type="entry name" value="SAM_OMT_II"/>
    <property type="match status" value="1"/>
</dbReference>
<proteinExistence type="predicted"/>
<reference evidence="6" key="1">
    <citation type="journal article" date="2019" name="Environ. Microbiol.">
        <title>Fungal ecological strategies reflected in gene transcription - a case study of two litter decomposers.</title>
        <authorList>
            <person name="Barbi F."/>
            <person name="Kohler A."/>
            <person name="Barry K."/>
            <person name="Baskaran P."/>
            <person name="Daum C."/>
            <person name="Fauchery L."/>
            <person name="Ihrmark K."/>
            <person name="Kuo A."/>
            <person name="LaButti K."/>
            <person name="Lipzen A."/>
            <person name="Morin E."/>
            <person name="Grigoriev I.V."/>
            <person name="Henrissat B."/>
            <person name="Lindahl B."/>
            <person name="Martin F."/>
        </authorList>
    </citation>
    <scope>NUCLEOTIDE SEQUENCE</scope>
    <source>
        <strain evidence="6">JB14</strain>
    </source>
</reference>
<dbReference type="InterPro" id="IPR036388">
    <property type="entry name" value="WH-like_DNA-bd_sf"/>
</dbReference>
<sequence>MSTQLSELVSLISEATKVVEAEFAKSEDPQVPSLDDTTPHPLDDLSSMEMKEAVKIIEGACAQLCALVARPSHTVLNKMFSLFEPACINVVVNFKIPDLLLDKPRGVHVSELSKLSGCEEGKLARVLRLLATKHCFREVESDVFANNRLSILLLSSNGLSHLSLHITDDANKCASVLSDNLKDKDWGHSYAPNHAPFNTYSKCPVPLFAYFDTPEGSAKGQTFGLGMQGWGKGTEAGAVVRDFPWKDLPKGASICDVGGGIGHISIQLAKTYPDLRIVLQDLPQTIQQAEKDIWPKLCPEAIENQKVQFKAFDFLLEDPVPGCDVYYLKNIVHDWPDKECVKILTGVKNAMTPKSRVLVHEYILQRASRESESAIKPAPEPLLPNYGAGGIRQYNLDLDMMVLFNSQERHLEHFISLGKQAGLKFVKVWDLKETGLVEFALA</sequence>
<keyword evidence="3" id="KW-0949">S-adenosyl-L-methionine</keyword>
<dbReference type="Pfam" id="PF08100">
    <property type="entry name" value="Dimerisation"/>
    <property type="match status" value="1"/>
</dbReference>
<dbReference type="SUPFAM" id="SSF46785">
    <property type="entry name" value="Winged helix' DNA-binding domain"/>
    <property type="match status" value="1"/>
</dbReference>
<feature type="domain" description="O-methyltransferase dimerisation" evidence="5">
    <location>
        <begin position="79"/>
        <end position="156"/>
    </location>
</feature>
<name>A0A6A4HGA8_9AGAR</name>
<dbReference type="PANTHER" id="PTHR43712">
    <property type="entry name" value="PUTATIVE (AFU_ORTHOLOGUE AFUA_4G14580)-RELATED"/>
    <property type="match status" value="1"/>
</dbReference>
<dbReference type="Gene3D" id="1.10.10.10">
    <property type="entry name" value="Winged helix-like DNA-binding domain superfamily/Winged helix DNA-binding domain"/>
    <property type="match status" value="1"/>
</dbReference>
<dbReference type="InterPro" id="IPR001077">
    <property type="entry name" value="COMT_C"/>
</dbReference>